<keyword evidence="6 10" id="KW-0735">Signal-anchor</keyword>
<keyword evidence="9 10" id="KW-0472">Membrane</keyword>
<organism evidence="11">
    <name type="scientific">Hydra vulgaris</name>
    <name type="common">Hydra</name>
    <name type="synonym">Hydra attenuata</name>
    <dbReference type="NCBI Taxonomy" id="6087"/>
    <lineage>
        <taxon>Eukaryota</taxon>
        <taxon>Metazoa</taxon>
        <taxon>Cnidaria</taxon>
        <taxon>Hydrozoa</taxon>
        <taxon>Hydroidolina</taxon>
        <taxon>Anthoathecata</taxon>
        <taxon>Aplanulata</taxon>
        <taxon>Hydridae</taxon>
        <taxon>Hydra</taxon>
    </lineage>
</organism>
<dbReference type="OrthoDB" id="6021157at2759"/>
<evidence type="ECO:0000313" key="11">
    <source>
        <dbReference type="EMBL" id="CDG66483.1"/>
    </source>
</evidence>
<dbReference type="GO" id="GO:0016758">
    <property type="term" value="F:hexosyltransferase activity"/>
    <property type="evidence" value="ECO:0007669"/>
    <property type="project" value="InterPro"/>
</dbReference>
<evidence type="ECO:0000256" key="5">
    <source>
        <dbReference type="ARBA" id="ARBA00022692"/>
    </source>
</evidence>
<dbReference type="EMBL" id="HAAD01000251">
    <property type="protein sequence ID" value="CDG66483.1"/>
    <property type="molecule type" value="mRNA"/>
</dbReference>
<reference evidence="11" key="1">
    <citation type="journal article" date="2013" name="Genome Biol. Evol.">
        <title>Punctuated emergences of genetic and phenotypic innovations in eumetazoan, bilaterian, euteleostome, and hominidae ancestors.</title>
        <authorList>
            <person name="Wenger Y."/>
            <person name="Galliot B."/>
        </authorList>
    </citation>
    <scope>NUCLEOTIDE SEQUENCE</scope>
    <source>
        <tissue evidence="11">Whole animals</tissue>
    </source>
</reference>
<proteinExistence type="evidence at transcript level"/>
<evidence type="ECO:0000256" key="9">
    <source>
        <dbReference type="ARBA" id="ARBA00023136"/>
    </source>
</evidence>
<dbReference type="GO" id="GO:0006493">
    <property type="term" value="P:protein O-linked glycosylation"/>
    <property type="evidence" value="ECO:0007669"/>
    <property type="project" value="TreeGrafter"/>
</dbReference>
<keyword evidence="4 11" id="KW-0808">Transferase</keyword>
<dbReference type="PANTHER" id="PTHR11214">
    <property type="entry name" value="BETA-1,3-N-ACETYLGLUCOSAMINYLTRANSFERASE"/>
    <property type="match status" value="1"/>
</dbReference>
<name>T2M2L3_HYDVU</name>
<feature type="transmembrane region" description="Helical" evidence="10">
    <location>
        <begin position="22"/>
        <end position="44"/>
    </location>
</feature>
<evidence type="ECO:0000256" key="8">
    <source>
        <dbReference type="ARBA" id="ARBA00023034"/>
    </source>
</evidence>
<dbReference type="PANTHER" id="PTHR11214:SF376">
    <property type="entry name" value="HEXOSYLTRANSFERASE"/>
    <property type="match status" value="1"/>
</dbReference>
<evidence type="ECO:0000256" key="10">
    <source>
        <dbReference type="RuleBase" id="RU363063"/>
    </source>
</evidence>
<keyword evidence="3 10" id="KW-0328">Glycosyltransferase</keyword>
<dbReference type="EC" id="2.4.1.-" evidence="10"/>
<evidence type="ECO:0000256" key="1">
    <source>
        <dbReference type="ARBA" id="ARBA00004323"/>
    </source>
</evidence>
<comment type="similarity">
    <text evidence="2 10">Belongs to the glycosyltransferase 31 family.</text>
</comment>
<keyword evidence="7 10" id="KW-1133">Transmembrane helix</keyword>
<comment type="subcellular location">
    <subcellularLocation>
        <location evidence="1 10">Golgi apparatus membrane</location>
        <topology evidence="1 10">Single-pass type II membrane protein</topology>
    </subcellularLocation>
</comment>
<dbReference type="Pfam" id="PF01762">
    <property type="entry name" value="Galactosyl_T"/>
    <property type="match status" value="1"/>
</dbReference>
<evidence type="ECO:0000256" key="4">
    <source>
        <dbReference type="ARBA" id="ARBA00022679"/>
    </source>
</evidence>
<evidence type="ECO:0000256" key="7">
    <source>
        <dbReference type="ARBA" id="ARBA00022989"/>
    </source>
</evidence>
<sequence length="426" mass="49423">IEYKIKSSLSLASLTMSYPRKFVYLTLCFVMVAGVCYLSFLVFLEHNRTSSKYYPTLINEDISYDSHQKVDFNNRIMSADVHEINKVMQIEVTELNKVGVQIGLKQNRLLKNNNLTDIDNIRKVYNFKNVDNILLSKLSKFQKKIEYLTDPLPNSASCSDPVFLLIAVVSQPSNYERREQIRNSWANTYSEDFDKLKVKKLFPNNKVYALSNVLKVVFIVGVPKDHSTSEIYKEAILKKDIVFGSMEEDYKILVMKTRLALKWSYYNCQSSFFLKTDDDVFVNPVILIEWLKDIPQNNLYTGWCNFNSPVVRDKNNKWYVSVEEYANPTYPPYCLGGGYLMSEDVLKSIINFSYGRSLFPMEDLYVGLMAYELKVPVRDEKSHFDLNYAGRQNDCDLNNLFLAHPVLGSNQLALIQRWRKAQSTCE</sequence>
<gene>
    <name evidence="11" type="primary">B3GNT3</name>
</gene>
<dbReference type="InterPro" id="IPR002659">
    <property type="entry name" value="Glyco_trans_31"/>
</dbReference>
<keyword evidence="5 10" id="KW-0812">Transmembrane</keyword>
<protein>
    <recommendedName>
        <fullName evidence="10">Hexosyltransferase</fullName>
        <ecNumber evidence="10">2.4.1.-</ecNumber>
    </recommendedName>
</protein>
<dbReference type="Gene3D" id="3.90.550.50">
    <property type="match status" value="1"/>
</dbReference>
<evidence type="ECO:0000256" key="3">
    <source>
        <dbReference type="ARBA" id="ARBA00022676"/>
    </source>
</evidence>
<keyword evidence="8 10" id="KW-0333">Golgi apparatus</keyword>
<dbReference type="GO" id="GO:0000139">
    <property type="term" value="C:Golgi membrane"/>
    <property type="evidence" value="ECO:0007669"/>
    <property type="project" value="UniProtKB-SubCell"/>
</dbReference>
<evidence type="ECO:0000256" key="6">
    <source>
        <dbReference type="ARBA" id="ARBA00022968"/>
    </source>
</evidence>
<dbReference type="AlphaFoldDB" id="T2M2L3"/>
<evidence type="ECO:0000256" key="2">
    <source>
        <dbReference type="ARBA" id="ARBA00008661"/>
    </source>
</evidence>
<feature type="non-terminal residue" evidence="11">
    <location>
        <position position="1"/>
    </location>
</feature>
<accession>T2M2L3</accession>